<dbReference type="Pfam" id="PF06985">
    <property type="entry name" value="HET"/>
    <property type="match status" value="1"/>
</dbReference>
<gene>
    <name evidence="3" type="ORF">EKO27_g10239</name>
</gene>
<dbReference type="AlphaFoldDB" id="A0A439CRT2"/>
<dbReference type="Proteomes" id="UP000286045">
    <property type="component" value="Unassembled WGS sequence"/>
</dbReference>
<dbReference type="STRING" id="363999.A0A439CRT2"/>
<evidence type="ECO:0000313" key="3">
    <source>
        <dbReference type="EMBL" id="RWA04867.1"/>
    </source>
</evidence>
<evidence type="ECO:0000313" key="4">
    <source>
        <dbReference type="Proteomes" id="UP000286045"/>
    </source>
</evidence>
<keyword evidence="4" id="KW-1185">Reference proteome</keyword>
<dbReference type="PANTHER" id="PTHR24148:SF73">
    <property type="entry name" value="HET DOMAIN PROTEIN (AFU_ORTHOLOGUE AFUA_8G01020)"/>
    <property type="match status" value="1"/>
</dbReference>
<sequence>MVGGDEDPRRGRNLHQQHPDRSTYKRPSVKQIPSPPRSSRDRRVPSSTLLSRNRSTGNRDNRLPQDGDAQRGYRITGFGRIDTSPYLHPNGNHEPPTFDYNPPPRIVVSEDPTPLDHPSQHSGRSWTRTVPKTDPPEQSVRPRSLSSSSSSSGTLGANVYRYDELGSSQFRLVRIYSKKMSTIKCEIEHLSLTNPPPYIGISYAWGDADDKRPIQIGNVTVSVAVSLFGALDAVRKQGEDVFVWVDALCIDQQNRDERPSENDSDLAKEFLKDISITREEEIMELLLSPRRLRAVGAVVCLFQRDYWKRLWIVQEFFNAKAIMVYCGDSTGLPWGVYERAASAFRRHKRDLDLYLSSSSMPRHRRQSALHNFLSYSQALVYEGPNSLYYDRSLDGFGEESLLAVMRTCRRKLTSEPRDKIFGILGILPHAIRKEFPVDYNMSVKEIYTNVVDFILCTTERLDVICESIHFPQQTGIANLPSWVPDWSLMPAVTSLGYEYNFAAAAQAHAEYRFLGDRRNELEISAILVDTVRIHGVTVGTLCTLADYLMAFFHWHAILMESASSASIGVHEMEEEFCRTLCLGQIPLNSEDGSRVYSPSEWKRTCYYVFGDQMRSRLPRIPLNENLQKYADIDLGGSNPRQFLQSNFGSRMMGRCFFLTEGDRMGMGTGFMSPDDIIIIPLGCRTPILIRKEGNKEGRYRFIGDVYLDGYMYGRAMRQLDAGERKVEKFVLI</sequence>
<protein>
    <recommendedName>
        <fullName evidence="2">Heterokaryon incompatibility domain-containing protein</fullName>
    </recommendedName>
</protein>
<name>A0A439CRT2_9PEZI</name>
<dbReference type="PANTHER" id="PTHR24148">
    <property type="entry name" value="ANKYRIN REPEAT DOMAIN-CONTAINING PROTEIN 39 HOMOLOG-RELATED"/>
    <property type="match status" value="1"/>
</dbReference>
<feature type="compositionally biased region" description="Basic and acidic residues" evidence="1">
    <location>
        <begin position="57"/>
        <end position="71"/>
    </location>
</feature>
<comment type="caution">
    <text evidence="3">The sequence shown here is derived from an EMBL/GenBank/DDBJ whole genome shotgun (WGS) entry which is preliminary data.</text>
</comment>
<reference evidence="3 4" key="1">
    <citation type="submission" date="2018-12" db="EMBL/GenBank/DDBJ databases">
        <title>Draft genome sequence of Xylaria grammica IHI A82.</title>
        <authorList>
            <person name="Buettner E."/>
            <person name="Kellner H."/>
        </authorList>
    </citation>
    <scope>NUCLEOTIDE SEQUENCE [LARGE SCALE GENOMIC DNA]</scope>
    <source>
        <strain evidence="3 4">IHI A82</strain>
    </source>
</reference>
<dbReference type="Pfam" id="PF26639">
    <property type="entry name" value="Het-6_barrel"/>
    <property type="match status" value="1"/>
</dbReference>
<feature type="compositionally biased region" description="Basic and acidic residues" evidence="1">
    <location>
        <begin position="1"/>
        <end position="10"/>
    </location>
</feature>
<evidence type="ECO:0000259" key="2">
    <source>
        <dbReference type="Pfam" id="PF06985"/>
    </source>
</evidence>
<feature type="compositionally biased region" description="Polar residues" evidence="1">
    <location>
        <begin position="120"/>
        <end position="130"/>
    </location>
</feature>
<proteinExistence type="predicted"/>
<evidence type="ECO:0000256" key="1">
    <source>
        <dbReference type="SAM" id="MobiDB-lite"/>
    </source>
</evidence>
<feature type="domain" description="Heterokaryon incompatibility" evidence="2">
    <location>
        <begin position="198"/>
        <end position="258"/>
    </location>
</feature>
<accession>A0A439CRT2</accession>
<organism evidence="3 4">
    <name type="scientific">Xylaria grammica</name>
    <dbReference type="NCBI Taxonomy" id="363999"/>
    <lineage>
        <taxon>Eukaryota</taxon>
        <taxon>Fungi</taxon>
        <taxon>Dikarya</taxon>
        <taxon>Ascomycota</taxon>
        <taxon>Pezizomycotina</taxon>
        <taxon>Sordariomycetes</taxon>
        <taxon>Xylariomycetidae</taxon>
        <taxon>Xylariales</taxon>
        <taxon>Xylariaceae</taxon>
        <taxon>Xylaria</taxon>
    </lineage>
</organism>
<dbReference type="EMBL" id="RYZI01000507">
    <property type="protein sequence ID" value="RWA04867.1"/>
    <property type="molecule type" value="Genomic_DNA"/>
</dbReference>
<feature type="region of interest" description="Disordered" evidence="1">
    <location>
        <begin position="1"/>
        <end position="153"/>
    </location>
</feature>
<dbReference type="InterPro" id="IPR052895">
    <property type="entry name" value="HetReg/Transcr_Mod"/>
</dbReference>
<dbReference type="InterPro" id="IPR010730">
    <property type="entry name" value="HET"/>
</dbReference>